<dbReference type="InterPro" id="IPR036249">
    <property type="entry name" value="Thioredoxin-like_sf"/>
</dbReference>
<name>A0A8H5JG99_9HYPO</name>
<reference evidence="2 3" key="1">
    <citation type="submission" date="2020-05" db="EMBL/GenBank/DDBJ databases">
        <title>Identification and distribution of gene clusters putatively required for synthesis of sphingolipid metabolism inhibitors in phylogenetically diverse species of the filamentous fungus Fusarium.</title>
        <authorList>
            <person name="Kim H.-S."/>
            <person name="Busman M."/>
            <person name="Brown D.W."/>
            <person name="Divon H."/>
            <person name="Uhlig S."/>
            <person name="Proctor R.H."/>
        </authorList>
    </citation>
    <scope>NUCLEOTIDE SEQUENCE [LARGE SCALE GENOMIC DNA]</scope>
    <source>
        <strain evidence="2 3">NRRL 53147</strain>
    </source>
</reference>
<dbReference type="AlphaFoldDB" id="A0A8H5JG99"/>
<proteinExistence type="predicted"/>
<organism evidence="2 3">
    <name type="scientific">Fusarium mexicanum</name>
    <dbReference type="NCBI Taxonomy" id="751941"/>
    <lineage>
        <taxon>Eukaryota</taxon>
        <taxon>Fungi</taxon>
        <taxon>Dikarya</taxon>
        <taxon>Ascomycota</taxon>
        <taxon>Pezizomycotina</taxon>
        <taxon>Sordariomycetes</taxon>
        <taxon>Hypocreomycetidae</taxon>
        <taxon>Hypocreales</taxon>
        <taxon>Nectriaceae</taxon>
        <taxon>Fusarium</taxon>
        <taxon>Fusarium fujikuroi species complex</taxon>
    </lineage>
</organism>
<dbReference type="PROSITE" id="PS51352">
    <property type="entry name" value="THIOREDOXIN_2"/>
    <property type="match status" value="1"/>
</dbReference>
<evidence type="ECO:0000313" key="3">
    <source>
        <dbReference type="Proteomes" id="UP000522262"/>
    </source>
</evidence>
<dbReference type="PANTHER" id="PTHR10438:SF405">
    <property type="entry name" value="THIOREDOXIN DOMAIN-CONTAINING PROTEIN"/>
    <property type="match status" value="1"/>
</dbReference>
<protein>
    <submittedName>
        <fullName evidence="2">Thioredoxin M-type</fullName>
    </submittedName>
</protein>
<dbReference type="Gene3D" id="3.40.30.10">
    <property type="entry name" value="Glutaredoxin"/>
    <property type="match status" value="1"/>
</dbReference>
<dbReference type="Proteomes" id="UP000522262">
    <property type="component" value="Unassembled WGS sequence"/>
</dbReference>
<dbReference type="InterPro" id="IPR050620">
    <property type="entry name" value="Thioredoxin_H-type-like"/>
</dbReference>
<dbReference type="Pfam" id="PF00085">
    <property type="entry name" value="Thioredoxin"/>
    <property type="match status" value="1"/>
</dbReference>
<comment type="caution">
    <text evidence="2">The sequence shown here is derived from an EMBL/GenBank/DDBJ whole genome shotgun (WGS) entry which is preliminary data.</text>
</comment>
<dbReference type="PANTHER" id="PTHR10438">
    <property type="entry name" value="THIOREDOXIN"/>
    <property type="match status" value="1"/>
</dbReference>
<dbReference type="SUPFAM" id="SSF52833">
    <property type="entry name" value="Thioredoxin-like"/>
    <property type="match status" value="1"/>
</dbReference>
<dbReference type="InterPro" id="IPR013766">
    <property type="entry name" value="Thioredoxin_domain"/>
</dbReference>
<evidence type="ECO:0000259" key="1">
    <source>
        <dbReference type="PROSITE" id="PS51352"/>
    </source>
</evidence>
<keyword evidence="3" id="KW-1185">Reference proteome</keyword>
<sequence length="148" mass="17064">MPLTEIKSQDDYDKLLKKYKVVIISAEASWAGPSKVLSPIYKRLSKQIPYNPEYFVLARFDIDDVLDLAEKLDIQGVPFFIAYENGERKDSVLMPSPTKLEKFLIDWSDKAHEIGRSNDHYLKRRDVKGADKDVIIPVAHLTPRFARI</sequence>
<evidence type="ECO:0000313" key="2">
    <source>
        <dbReference type="EMBL" id="KAF5552601.1"/>
    </source>
</evidence>
<dbReference type="CDD" id="cd02947">
    <property type="entry name" value="TRX_family"/>
    <property type="match status" value="1"/>
</dbReference>
<accession>A0A8H5JG99</accession>
<gene>
    <name evidence="2" type="ORF">FMEXI_2752</name>
</gene>
<feature type="domain" description="Thioredoxin" evidence="1">
    <location>
        <begin position="1"/>
        <end position="113"/>
    </location>
</feature>
<dbReference type="EMBL" id="JAAOAM010000059">
    <property type="protein sequence ID" value="KAF5552601.1"/>
    <property type="molecule type" value="Genomic_DNA"/>
</dbReference>